<dbReference type="AlphaFoldDB" id="A0A927YNC9"/>
<dbReference type="Proteomes" id="UP000766246">
    <property type="component" value="Unassembled WGS sequence"/>
</dbReference>
<dbReference type="SUPFAM" id="SSF55073">
    <property type="entry name" value="Nucleotide cyclase"/>
    <property type="match status" value="1"/>
</dbReference>
<gene>
    <name evidence="2" type="ORF">E7272_09305</name>
</gene>
<dbReference type="InterPro" id="IPR050469">
    <property type="entry name" value="Diguanylate_Cyclase"/>
</dbReference>
<dbReference type="InterPro" id="IPR000160">
    <property type="entry name" value="GGDEF_dom"/>
</dbReference>
<protein>
    <submittedName>
        <fullName evidence="2">Diguanylate cyclase</fullName>
    </submittedName>
</protein>
<accession>A0A927YNC9</accession>
<dbReference type="SMART" id="SM00267">
    <property type="entry name" value="GGDEF"/>
    <property type="match status" value="1"/>
</dbReference>
<evidence type="ECO:0000313" key="2">
    <source>
        <dbReference type="EMBL" id="MBE5920027.1"/>
    </source>
</evidence>
<proteinExistence type="predicted"/>
<sequence>MFFHKEGTIFSYNILSNFMFSEDNMNKNLYTLLKQTVNCYPLPGTIFSVEKNPDGSCGDILFYAINDTFKHSFYDLFIKTKKRNDISFEDLDELVEGQSYTLQIPKEPKFEEICFQAAWHKIPIHTYVDTSKMYGYWTEDFLLPIECEHEPNIAYCLFMYRLNKEMDTGNFGSVSPDVSSFVIKACLELRNENAFHSSMDIVINDLREYTNSINACILTIDSEQRSIEVISESVKDNKHSIKEYFNTFPYEIIASWESLVAETNNIIIKDEHDMDYYETLAPEWVKTMKDEHVTNLCLSPFIHHGVIIGYLYITDFDGENMERIKEIVELLSFFLTAEVANHTFMEKLEYLSNVDMLTGVFNRNSMNVNVDELALKLKLEPKPFSVAFFDLNGLKSINDNGGHNSGDDLLKDAANTLKEVFPDDKIYRAGGDEFVVISLNDTEDEFLDKLSTVRKKACDPDWLNFAIGHFHDDTSGDLRLAMRYADENMYEDKNAFYEAHPEKRR</sequence>
<dbReference type="GO" id="GO:0005886">
    <property type="term" value="C:plasma membrane"/>
    <property type="evidence" value="ECO:0007669"/>
    <property type="project" value="TreeGrafter"/>
</dbReference>
<reference evidence="2" key="1">
    <citation type="submission" date="2019-04" db="EMBL/GenBank/DDBJ databases">
        <title>Evolution of Biomass-Degrading Anaerobic Consortia Revealed by Metagenomics.</title>
        <authorList>
            <person name="Peng X."/>
        </authorList>
    </citation>
    <scope>NUCLEOTIDE SEQUENCE</scope>
    <source>
        <strain evidence="2">SIG311</strain>
    </source>
</reference>
<dbReference type="GO" id="GO:0043709">
    <property type="term" value="P:cell adhesion involved in single-species biofilm formation"/>
    <property type="evidence" value="ECO:0007669"/>
    <property type="project" value="TreeGrafter"/>
</dbReference>
<feature type="domain" description="GGDEF" evidence="1">
    <location>
        <begin position="382"/>
        <end position="505"/>
    </location>
</feature>
<dbReference type="CDD" id="cd01949">
    <property type="entry name" value="GGDEF"/>
    <property type="match status" value="1"/>
</dbReference>
<name>A0A927YNC9_9FIRM</name>
<organism evidence="2 3">
    <name type="scientific">Pseudobutyrivibrio ruminis</name>
    <dbReference type="NCBI Taxonomy" id="46206"/>
    <lineage>
        <taxon>Bacteria</taxon>
        <taxon>Bacillati</taxon>
        <taxon>Bacillota</taxon>
        <taxon>Clostridia</taxon>
        <taxon>Lachnospirales</taxon>
        <taxon>Lachnospiraceae</taxon>
        <taxon>Pseudobutyrivibrio</taxon>
    </lineage>
</organism>
<dbReference type="NCBIfam" id="TIGR00254">
    <property type="entry name" value="GGDEF"/>
    <property type="match status" value="1"/>
</dbReference>
<dbReference type="InterPro" id="IPR029787">
    <property type="entry name" value="Nucleotide_cyclase"/>
</dbReference>
<dbReference type="Pfam" id="PF00990">
    <property type="entry name" value="GGDEF"/>
    <property type="match status" value="1"/>
</dbReference>
<dbReference type="PANTHER" id="PTHR45138">
    <property type="entry name" value="REGULATORY COMPONENTS OF SENSORY TRANSDUCTION SYSTEM"/>
    <property type="match status" value="1"/>
</dbReference>
<dbReference type="GO" id="GO:1902201">
    <property type="term" value="P:negative regulation of bacterial-type flagellum-dependent cell motility"/>
    <property type="evidence" value="ECO:0007669"/>
    <property type="project" value="TreeGrafter"/>
</dbReference>
<evidence type="ECO:0000259" key="1">
    <source>
        <dbReference type="PROSITE" id="PS50887"/>
    </source>
</evidence>
<dbReference type="Gene3D" id="3.30.70.270">
    <property type="match status" value="1"/>
</dbReference>
<dbReference type="EMBL" id="SVER01000022">
    <property type="protein sequence ID" value="MBE5920027.1"/>
    <property type="molecule type" value="Genomic_DNA"/>
</dbReference>
<dbReference type="PANTHER" id="PTHR45138:SF6">
    <property type="entry name" value="DIGUANYLATE CYCLASE DGCN"/>
    <property type="match status" value="1"/>
</dbReference>
<dbReference type="PROSITE" id="PS50887">
    <property type="entry name" value="GGDEF"/>
    <property type="match status" value="1"/>
</dbReference>
<dbReference type="InterPro" id="IPR043128">
    <property type="entry name" value="Rev_trsase/Diguanyl_cyclase"/>
</dbReference>
<comment type="caution">
    <text evidence="2">The sequence shown here is derived from an EMBL/GenBank/DDBJ whole genome shotgun (WGS) entry which is preliminary data.</text>
</comment>
<evidence type="ECO:0000313" key="3">
    <source>
        <dbReference type="Proteomes" id="UP000766246"/>
    </source>
</evidence>
<dbReference type="GO" id="GO:0052621">
    <property type="term" value="F:diguanylate cyclase activity"/>
    <property type="evidence" value="ECO:0007669"/>
    <property type="project" value="TreeGrafter"/>
</dbReference>